<evidence type="ECO:0000256" key="1">
    <source>
        <dbReference type="SAM" id="MobiDB-lite"/>
    </source>
</evidence>
<reference evidence="3 4" key="1">
    <citation type="submission" date="2013-03" db="EMBL/GenBank/DDBJ databases">
        <title>The Genome Sequence of Cladophialophora yegresii CBS 114405.</title>
        <authorList>
            <consortium name="The Broad Institute Genomics Platform"/>
            <person name="Cuomo C."/>
            <person name="de Hoog S."/>
            <person name="Gorbushina A."/>
            <person name="Walker B."/>
            <person name="Young S.K."/>
            <person name="Zeng Q."/>
            <person name="Gargeya S."/>
            <person name="Fitzgerald M."/>
            <person name="Haas B."/>
            <person name="Abouelleil A."/>
            <person name="Allen A.W."/>
            <person name="Alvarado L."/>
            <person name="Arachchi H.M."/>
            <person name="Berlin A.M."/>
            <person name="Chapman S.B."/>
            <person name="Gainer-Dewar J."/>
            <person name="Goldberg J."/>
            <person name="Griggs A."/>
            <person name="Gujja S."/>
            <person name="Hansen M."/>
            <person name="Howarth C."/>
            <person name="Imamovic A."/>
            <person name="Ireland A."/>
            <person name="Larimer J."/>
            <person name="McCowan C."/>
            <person name="Murphy C."/>
            <person name="Pearson M."/>
            <person name="Poon T.W."/>
            <person name="Priest M."/>
            <person name="Roberts A."/>
            <person name="Saif S."/>
            <person name="Shea T."/>
            <person name="Sisk P."/>
            <person name="Sykes S."/>
            <person name="Wortman J."/>
            <person name="Nusbaum C."/>
            <person name="Birren B."/>
        </authorList>
    </citation>
    <scope>NUCLEOTIDE SEQUENCE [LARGE SCALE GENOMIC DNA]</scope>
    <source>
        <strain evidence="3 4">CBS 114405</strain>
    </source>
</reference>
<dbReference type="OrthoDB" id="1922977at2759"/>
<dbReference type="GeneID" id="19177830"/>
<feature type="region of interest" description="Disordered" evidence="1">
    <location>
        <begin position="1"/>
        <end position="96"/>
    </location>
</feature>
<organism evidence="3 4">
    <name type="scientific">Cladophialophora yegresii CBS 114405</name>
    <dbReference type="NCBI Taxonomy" id="1182544"/>
    <lineage>
        <taxon>Eukaryota</taxon>
        <taxon>Fungi</taxon>
        <taxon>Dikarya</taxon>
        <taxon>Ascomycota</taxon>
        <taxon>Pezizomycotina</taxon>
        <taxon>Eurotiomycetes</taxon>
        <taxon>Chaetothyriomycetidae</taxon>
        <taxon>Chaetothyriales</taxon>
        <taxon>Herpotrichiellaceae</taxon>
        <taxon>Cladophialophora</taxon>
    </lineage>
</organism>
<feature type="compositionally biased region" description="Polar residues" evidence="1">
    <location>
        <begin position="535"/>
        <end position="547"/>
    </location>
</feature>
<feature type="compositionally biased region" description="Low complexity" evidence="1">
    <location>
        <begin position="1039"/>
        <end position="1057"/>
    </location>
</feature>
<sequence length="1421" mass="152711">MYAGIPSYAPQQQSYYPSYPSNGLQQQTQMPPGLLQQPAQGQGQGQPTTFPAYQQQQQQQQPSPSTNGPRFEQNSQLPLPTPPFPPFPPPPINFNTDFFKQFASGSFLPPPPPNLPPVPLPSPGYSQLTAAVNTSTSSPYSQFSAAGVQGFGSGFVQNEQTRQQHGDPYIGSQQGAHAGTEWPRDSHTYNAPMAAQSASASNPRPISRGVISLVKEKDQSLPSFGSRSDLDMLFATAQNLMGPETPAHETAVPHDMDRDDLGEHDPAMDGGASPYDPTRPATIQDRSSGSFGPASNAVKANGLKKVERVYDNKSHIELRQLAKGAVLSLVPHKILYADLVKEGVNPLILRELYGELGLKIEPEQYREDISMSGTNETPPAHSPKVDMYEYAVTQTGAQTVIPAASAATAASAVAAEPPPLTASLDARKQQPAPNASLERKDRIAQLLAAKAGRSTPPQVVQPAVSREEPSLSLPATAPTNSTEVAATSATSQVAPVTQPETPATLSVTGVNKSKGPVGLVKQKMEQLKREAQARSEANVTQPSSAQAATPDRNDSVDVTESSLHLGTFTPLSASKVSSFNQPSITSLIPGLFMSSSEAPRVAESVSVSLSFQSTSSLIPAKRSSDLNTAPSAFQPPNKRPNTRQDLPDTSAIPPADSDLDYESEGEVVEDIENNGMVLDQEPDQSSRREYQPQGSSLATSPSLNRSGGVDQVAAASLQIASNNGPESDQLYRAKQSEIEAMRRKIAEMERNKLKKTRSQLGSPSSSKPATPPVGGEEHQPSSSPIAQPLELSGSQRKPFGNRTASKLTREQLQERAAALKAEVLRQRSQRQQVLQEGLPDLNAEVKKTGSRLENSRKELSRIRGHIQSLQEELNRLVAQEKELNEEVGRFEQQLKQGQEGQKQYSDELQQIKLEKLAEEQALPAQQEPVITPAAQPAIKTDSQTLPSLSNGDGASQGPVHQDDQGLHAVQLGSATAMLAEGDTIMRMDDNGDSLAPNQNASSALEPAIEHEQEMRIGDVTEPPAPDPFEITPPEEPDTADAQLQAALDDQLGAGEMEISPEPEYYEEPHETLPKTSVGQELTEETMDVDNDSNGSASMSGSDDEEEGEYEPAAAGSSASIQEGEYEPADVDTSVPMQQSDDEDEYDPETAHIESGTPTTAVPDDTDDFHNTTAVMDGVGAVAIPAVSEAPVNGSSATAFKAVGSPMEERAPIDDVSVVSEVPTNTRDDLESDAQLTEVDAIVKPPPRQSETAEAVPFLGSTSTTSIHYVPYKTPFSSFKSYRFHSDFNDTVKSGYRSLTYSNNIDHSRPLCPTELSGQTCSDQNCEEQHFSQLGLPDEKILVQMSSASDIKDKATKDEFHAGLKQVIAELRANEVKDFEKVAEALSKYRRDFSAAREEKDNEPATATKEAESIPVEGGPDA</sequence>
<feature type="compositionally biased region" description="Acidic residues" evidence="1">
    <location>
        <begin position="1081"/>
        <end position="1090"/>
    </location>
</feature>
<dbReference type="HOGENOM" id="CLU_253464_0_0_1"/>
<feature type="compositionally biased region" description="Acidic residues" evidence="1">
    <location>
        <begin position="657"/>
        <end position="672"/>
    </location>
</feature>
<feature type="compositionally biased region" description="Polar residues" evidence="1">
    <location>
        <begin position="758"/>
        <end position="768"/>
    </location>
</feature>
<evidence type="ECO:0000259" key="2">
    <source>
        <dbReference type="Pfam" id="PF10650"/>
    </source>
</evidence>
<feature type="compositionally biased region" description="Low complexity" evidence="1">
    <location>
        <begin position="29"/>
        <end position="47"/>
    </location>
</feature>
<gene>
    <name evidence="3" type="ORF">A1O7_03230</name>
</gene>
<feature type="region of interest" description="Disordered" evidence="1">
    <location>
        <begin position="165"/>
        <end position="188"/>
    </location>
</feature>
<feature type="domain" description="Putative zinc-finger" evidence="2">
    <location>
        <begin position="1310"/>
        <end position="1330"/>
    </location>
</feature>
<dbReference type="Pfam" id="PF10650">
    <property type="entry name" value="zf-C3H1"/>
    <property type="match status" value="1"/>
</dbReference>
<feature type="compositionally biased region" description="Low complexity" evidence="1">
    <location>
        <begin position="1110"/>
        <end position="1119"/>
    </location>
</feature>
<dbReference type="STRING" id="1182544.W9WE06"/>
<feature type="compositionally biased region" description="Pro residues" evidence="1">
    <location>
        <begin position="79"/>
        <end position="92"/>
    </location>
</feature>
<accession>W9WE06</accession>
<feature type="compositionally biased region" description="Polar residues" evidence="1">
    <location>
        <begin position="942"/>
        <end position="953"/>
    </location>
</feature>
<feature type="compositionally biased region" description="Polar residues" evidence="1">
    <location>
        <begin position="477"/>
        <end position="511"/>
    </location>
</feature>
<feature type="compositionally biased region" description="Basic and acidic residues" evidence="1">
    <location>
        <begin position="251"/>
        <end position="267"/>
    </location>
</feature>
<dbReference type="VEuPathDB" id="FungiDB:A1O7_03230"/>
<feature type="region of interest" description="Disordered" evidence="1">
    <location>
        <begin position="243"/>
        <end position="297"/>
    </location>
</feature>
<feature type="region of interest" description="Disordered" evidence="1">
    <location>
        <begin position="942"/>
        <end position="961"/>
    </location>
</feature>
<evidence type="ECO:0000313" key="4">
    <source>
        <dbReference type="Proteomes" id="UP000019473"/>
    </source>
</evidence>
<feature type="region of interest" description="Disordered" evidence="1">
    <location>
        <begin position="450"/>
        <end position="559"/>
    </location>
</feature>
<feature type="region of interest" description="Disordered" evidence="1">
    <location>
        <begin position="1390"/>
        <end position="1421"/>
    </location>
</feature>
<dbReference type="eggNOG" id="KOG4839">
    <property type="taxonomic scope" value="Eukaryota"/>
</dbReference>
<evidence type="ECO:0000313" key="3">
    <source>
        <dbReference type="EMBL" id="EXJ62791.1"/>
    </source>
</evidence>
<feature type="compositionally biased region" description="Low complexity" evidence="1">
    <location>
        <begin position="1"/>
        <end position="21"/>
    </location>
</feature>
<dbReference type="EMBL" id="AMGW01000002">
    <property type="protein sequence ID" value="EXJ62791.1"/>
    <property type="molecule type" value="Genomic_DNA"/>
</dbReference>
<feature type="compositionally biased region" description="Polar residues" evidence="1">
    <location>
        <begin position="692"/>
        <end position="705"/>
    </location>
</feature>
<feature type="region of interest" description="Disordered" evidence="1">
    <location>
        <begin position="621"/>
        <end position="708"/>
    </location>
</feature>
<comment type="caution">
    <text evidence="3">The sequence shown here is derived from an EMBL/GenBank/DDBJ whole genome shotgun (WGS) entry which is preliminary data.</text>
</comment>
<proteinExistence type="predicted"/>
<feature type="compositionally biased region" description="Polar residues" evidence="1">
    <location>
        <begin position="62"/>
        <end position="76"/>
    </location>
</feature>
<feature type="compositionally biased region" description="Basic and acidic residues" evidence="1">
    <location>
        <begin position="742"/>
        <end position="751"/>
    </location>
</feature>
<feature type="region of interest" description="Disordered" evidence="1">
    <location>
        <begin position="1018"/>
        <end position="1170"/>
    </location>
</feature>
<dbReference type="Proteomes" id="UP000019473">
    <property type="component" value="Unassembled WGS sequence"/>
</dbReference>
<dbReference type="InterPro" id="IPR019607">
    <property type="entry name" value="Putative_zinc-finger_domain"/>
</dbReference>
<protein>
    <recommendedName>
        <fullName evidence="2">Putative zinc-finger domain-containing protein</fullName>
    </recommendedName>
</protein>
<dbReference type="RefSeq" id="XP_007755445.1">
    <property type="nucleotide sequence ID" value="XM_007757255.1"/>
</dbReference>
<name>W9WE06_9EURO</name>
<feature type="region of interest" description="Disordered" evidence="1">
    <location>
        <begin position="742"/>
        <end position="808"/>
    </location>
</feature>
<keyword evidence="4" id="KW-1185">Reference proteome</keyword>
<feature type="compositionally biased region" description="Basic and acidic residues" evidence="1">
    <location>
        <begin position="1390"/>
        <end position="1402"/>
    </location>
</feature>
<feature type="compositionally biased region" description="Basic and acidic residues" evidence="1">
    <location>
        <begin position="522"/>
        <end position="533"/>
    </location>
</feature>